<evidence type="ECO:0000313" key="4">
    <source>
        <dbReference type="EMBL" id="KAK9082098.1"/>
    </source>
</evidence>
<dbReference type="AlphaFoldDB" id="A0AAP0DZC3"/>
<evidence type="ECO:0000313" key="5">
    <source>
        <dbReference type="Proteomes" id="UP001420932"/>
    </source>
</evidence>
<name>A0AAP0DZC3_9MAGN</name>
<dbReference type="Proteomes" id="UP001420932">
    <property type="component" value="Unassembled WGS sequence"/>
</dbReference>
<comment type="caution">
    <text evidence="4">The sequence shown here is derived from an EMBL/GenBank/DDBJ whole genome shotgun (WGS) entry which is preliminary data.</text>
</comment>
<feature type="compositionally biased region" description="Basic and acidic residues" evidence="2">
    <location>
        <begin position="1"/>
        <end position="11"/>
    </location>
</feature>
<reference evidence="4 5" key="1">
    <citation type="submission" date="2024-01" db="EMBL/GenBank/DDBJ databases">
        <title>Genome assemblies of Stephania.</title>
        <authorList>
            <person name="Yang L."/>
        </authorList>
    </citation>
    <scope>NUCLEOTIDE SEQUENCE [LARGE SCALE GENOMIC DNA]</scope>
    <source>
        <strain evidence="4">YNDBR</strain>
        <tissue evidence="4">Leaf</tissue>
    </source>
</reference>
<sequence length="496" mass="55251">MQDRLQSRRQELTQATPEQSVDDEVVYLNVAGESSKGRVYGLGSVGRKKRRYGAPGASTSRRAGCGAAGEFNVVAEQLRKVMEFMHQRLGMDMDEIGLAQQQPPPPPPPPPPHDQQQPPQIDPVDPPQQGDNVGRPLERYDEESGRIDRERHLHAIANEFGKSIKARFSTPGLGGRLGGYSGGGELGGGYGGFGAKSKGFAFIRYATPEQARKVLADLKDGTEQCTYHLIVFMIDLCFVLIFLVIRSAKVAFSQSIHPSEEALLQAYDIRRFLLFGEIAVLARFIYGCYTCLLDLRSCYVLSSYCGIGGCLSRRPSESWEEDKLKKLYEQYGEDEKVKANLAKPRYKGRIGKKAAKGGYKVQMDGQKTVVEASKMKGNNISKRPQGKGKGVANKQNDRWNKSHYPGSSGKQNDKGEIHEVGLVIRRDERMSLGSYLHVSLTFKKKLSQTTEEDDAYAEEDALRETQMSGWAYIKKANKNTLMRAPRSSRRLESRPT</sequence>
<keyword evidence="3" id="KW-1133">Transmembrane helix</keyword>
<keyword evidence="3" id="KW-0472">Membrane</keyword>
<evidence type="ECO:0008006" key="6">
    <source>
        <dbReference type="Google" id="ProtNLM"/>
    </source>
</evidence>
<gene>
    <name evidence="4" type="ORF">Syun_031579</name>
</gene>
<dbReference type="EMBL" id="JBBNAF010000039">
    <property type="protein sequence ID" value="KAK9082098.1"/>
    <property type="molecule type" value="Genomic_DNA"/>
</dbReference>
<keyword evidence="5" id="KW-1185">Reference proteome</keyword>
<protein>
    <recommendedName>
        <fullName evidence="6">RRM domain-containing protein</fullName>
    </recommendedName>
</protein>
<feature type="region of interest" description="Disordered" evidence="2">
    <location>
        <begin position="377"/>
        <end position="414"/>
    </location>
</feature>
<feature type="compositionally biased region" description="Pro residues" evidence="2">
    <location>
        <begin position="102"/>
        <end position="113"/>
    </location>
</feature>
<evidence type="ECO:0000256" key="2">
    <source>
        <dbReference type="SAM" id="MobiDB-lite"/>
    </source>
</evidence>
<evidence type="ECO:0000256" key="3">
    <source>
        <dbReference type="SAM" id="Phobius"/>
    </source>
</evidence>
<dbReference type="GO" id="GO:0003723">
    <property type="term" value="F:RNA binding"/>
    <property type="evidence" value="ECO:0007669"/>
    <property type="project" value="UniProtKB-KW"/>
</dbReference>
<accession>A0AAP0DZC3</accession>
<keyword evidence="1" id="KW-0694">RNA-binding</keyword>
<dbReference type="SUPFAM" id="SSF54928">
    <property type="entry name" value="RNA-binding domain, RBD"/>
    <property type="match status" value="1"/>
</dbReference>
<dbReference type="InterPro" id="IPR035979">
    <property type="entry name" value="RBD_domain_sf"/>
</dbReference>
<dbReference type="PANTHER" id="PTHR21245">
    <property type="entry name" value="HETEROGENEOUS NUCLEAR RIBONUCLEOPROTEIN"/>
    <property type="match status" value="1"/>
</dbReference>
<organism evidence="4 5">
    <name type="scientific">Stephania yunnanensis</name>
    <dbReference type="NCBI Taxonomy" id="152371"/>
    <lineage>
        <taxon>Eukaryota</taxon>
        <taxon>Viridiplantae</taxon>
        <taxon>Streptophyta</taxon>
        <taxon>Embryophyta</taxon>
        <taxon>Tracheophyta</taxon>
        <taxon>Spermatophyta</taxon>
        <taxon>Magnoliopsida</taxon>
        <taxon>Ranunculales</taxon>
        <taxon>Menispermaceae</taxon>
        <taxon>Menispermoideae</taxon>
        <taxon>Cissampelideae</taxon>
        <taxon>Stephania</taxon>
    </lineage>
</organism>
<feature type="region of interest" description="Disordered" evidence="2">
    <location>
        <begin position="37"/>
        <end position="64"/>
    </location>
</feature>
<feature type="region of interest" description="Disordered" evidence="2">
    <location>
        <begin position="1"/>
        <end position="22"/>
    </location>
</feature>
<keyword evidence="3" id="KW-0812">Transmembrane</keyword>
<evidence type="ECO:0000256" key="1">
    <source>
        <dbReference type="ARBA" id="ARBA00022884"/>
    </source>
</evidence>
<feature type="region of interest" description="Disordered" evidence="2">
    <location>
        <begin position="97"/>
        <end position="148"/>
    </location>
</feature>
<feature type="transmembrane region" description="Helical" evidence="3">
    <location>
        <begin position="227"/>
        <end position="245"/>
    </location>
</feature>
<feature type="compositionally biased region" description="Basic and acidic residues" evidence="2">
    <location>
        <begin position="136"/>
        <end position="148"/>
    </location>
</feature>
<proteinExistence type="predicted"/>